<name>A0A6J5H121_9BURK</name>
<reference evidence="1 2" key="1">
    <citation type="submission" date="2020-04" db="EMBL/GenBank/DDBJ databases">
        <authorList>
            <person name="De Canck E."/>
        </authorList>
    </citation>
    <scope>NUCLEOTIDE SEQUENCE [LARGE SCALE GENOMIC DNA]</scope>
    <source>
        <strain evidence="1 2">LMG 28688</strain>
    </source>
</reference>
<evidence type="ECO:0000313" key="2">
    <source>
        <dbReference type="Proteomes" id="UP000494119"/>
    </source>
</evidence>
<evidence type="ECO:0000313" key="1">
    <source>
        <dbReference type="EMBL" id="CAB3808827.1"/>
    </source>
</evidence>
<gene>
    <name evidence="1" type="ORF">LMG28688_06855</name>
</gene>
<organism evidence="1 2">
    <name type="scientific">Paraburkholderia caffeinitolerans</name>
    <dbReference type="NCBI Taxonomy" id="1723730"/>
    <lineage>
        <taxon>Bacteria</taxon>
        <taxon>Pseudomonadati</taxon>
        <taxon>Pseudomonadota</taxon>
        <taxon>Betaproteobacteria</taxon>
        <taxon>Burkholderiales</taxon>
        <taxon>Burkholderiaceae</taxon>
        <taxon>Paraburkholderia</taxon>
    </lineage>
</organism>
<protein>
    <submittedName>
        <fullName evidence="1">Uncharacterized protein</fullName>
    </submittedName>
</protein>
<keyword evidence="2" id="KW-1185">Reference proteome</keyword>
<sequence>MVTSREQPFSENVSFRRRFTGQSTSIVLPRWAWRETPEYPGSNDVAAQMNAAGDEYYD</sequence>
<proteinExistence type="predicted"/>
<dbReference type="AlphaFoldDB" id="A0A6J5H121"/>
<dbReference type="EMBL" id="CADIKL010000061">
    <property type="protein sequence ID" value="CAB3808827.1"/>
    <property type="molecule type" value="Genomic_DNA"/>
</dbReference>
<accession>A0A6J5H121</accession>
<dbReference type="Proteomes" id="UP000494119">
    <property type="component" value="Unassembled WGS sequence"/>
</dbReference>